<dbReference type="Proteomes" id="UP001383192">
    <property type="component" value="Unassembled WGS sequence"/>
</dbReference>
<evidence type="ECO:0000256" key="1">
    <source>
        <dbReference type="ARBA" id="ARBA00004123"/>
    </source>
</evidence>
<feature type="compositionally biased region" description="Low complexity" evidence="3">
    <location>
        <begin position="534"/>
        <end position="573"/>
    </location>
</feature>
<dbReference type="AlphaFoldDB" id="A0AAW0DIX9"/>
<feature type="region of interest" description="Disordered" evidence="3">
    <location>
        <begin position="104"/>
        <end position="133"/>
    </location>
</feature>
<feature type="compositionally biased region" description="Pro residues" evidence="3">
    <location>
        <begin position="118"/>
        <end position="127"/>
    </location>
</feature>
<dbReference type="InterPro" id="IPR050613">
    <property type="entry name" value="Sec_Metabolite_Reg"/>
</dbReference>
<dbReference type="PANTHER" id="PTHR31001">
    <property type="entry name" value="UNCHARACTERIZED TRANSCRIPTIONAL REGULATORY PROTEIN"/>
    <property type="match status" value="1"/>
</dbReference>
<evidence type="ECO:0000256" key="2">
    <source>
        <dbReference type="ARBA" id="ARBA00023242"/>
    </source>
</evidence>
<gene>
    <name evidence="5" type="ORF">VNI00_004496</name>
</gene>
<feature type="compositionally biased region" description="Low complexity" evidence="3">
    <location>
        <begin position="104"/>
        <end position="117"/>
    </location>
</feature>
<feature type="domain" description="Xylanolytic transcriptional activator regulatory" evidence="4">
    <location>
        <begin position="354"/>
        <end position="427"/>
    </location>
</feature>
<sequence>MGVAPREKEREALPLGRRKPGRVLVLANTEELHERISKLCARVRELEDALKEALGPTHPLLREELLGLKMPQGVGGGGAGANRSASPPETTMGMTLMDMSCIDTTTTTSSSSNHITPNTPPTPPADPTPDTLLDSFGTLSISTNDETLFLGKTARSEFLIRALSDPLPQNEPDCPRISRRIVEATCTDSDKDPEKWGEELFGLLPPLGEALRLVEVYENEGGGLWDPIPREEVLDEVVGGIYRAPGFLCTSSSSVSASSFELGSSTSTTPEKPKNYIDHNLLSLLYAIFALASLFDPQLPPYNIQAQEYYYLARACMGLQAPFKRSTLRGVEGAAHLAVYLELSDWQALGTNSGLPVSGHALRLGMGVGLNLNSARWNLPLQIQHRRNRVFWQLFHLDTWMTFSYGRPPNMSPVYIDCPFPPDPDAKDGPSFHAWTYKYTLFIHTILQSCFSASPPSYTTILDADRKIRDFPVPGHLRPNCDAYHTRKGRGDWGKKETDGEMKRMLVLCFKENTLLNLHKPYFTTLLFSGGSPTTPTSTSSSSSSPSTSSSNPSPHTPSTSSPNTNGTNTATTPKDRFLPSLISTYRSAWRILRGLKHLHEVTPAKAKRWGLGWSWGLSACIVLTILITRAPTHKLSTSAMQELDVALKMYEESSRDGGRAAGNLLETVRTLHTKARLALTEPANAHPHPSAAAEAVLSCFPAPSPHGEDELELDRLGGKTRLVCVPVPPAVPPPSPPVNHTQEGVGVGVGGVHPAIAPDTSLSMEQFGFFDAPMECPTTAEGMCDIGGGGEYPSIGSYSGGLGVGGMGSLGVGVGVGGMGGVGGAVPMLDASWQSFVEQLGF</sequence>
<proteinExistence type="predicted"/>
<keyword evidence="6" id="KW-1185">Reference proteome</keyword>
<evidence type="ECO:0000256" key="3">
    <source>
        <dbReference type="SAM" id="MobiDB-lite"/>
    </source>
</evidence>
<evidence type="ECO:0000313" key="5">
    <source>
        <dbReference type="EMBL" id="KAK7051522.1"/>
    </source>
</evidence>
<comment type="caution">
    <text evidence="5">The sequence shown here is derived from an EMBL/GenBank/DDBJ whole genome shotgun (WGS) entry which is preliminary data.</text>
</comment>
<dbReference type="Pfam" id="PF04082">
    <property type="entry name" value="Fungal_trans"/>
    <property type="match status" value="1"/>
</dbReference>
<dbReference type="EMBL" id="JAYKXP010000012">
    <property type="protein sequence ID" value="KAK7051522.1"/>
    <property type="molecule type" value="Genomic_DNA"/>
</dbReference>
<organism evidence="5 6">
    <name type="scientific">Paramarasmius palmivorus</name>
    <dbReference type="NCBI Taxonomy" id="297713"/>
    <lineage>
        <taxon>Eukaryota</taxon>
        <taxon>Fungi</taxon>
        <taxon>Dikarya</taxon>
        <taxon>Basidiomycota</taxon>
        <taxon>Agaricomycotina</taxon>
        <taxon>Agaricomycetes</taxon>
        <taxon>Agaricomycetidae</taxon>
        <taxon>Agaricales</taxon>
        <taxon>Marasmiineae</taxon>
        <taxon>Marasmiaceae</taxon>
        <taxon>Paramarasmius</taxon>
    </lineage>
</organism>
<feature type="region of interest" description="Disordered" evidence="3">
    <location>
        <begin position="534"/>
        <end position="576"/>
    </location>
</feature>
<reference evidence="5 6" key="1">
    <citation type="submission" date="2024-01" db="EMBL/GenBank/DDBJ databases">
        <title>A draft genome for a cacao thread blight-causing isolate of Paramarasmius palmivorus.</title>
        <authorList>
            <person name="Baruah I.K."/>
            <person name="Bukari Y."/>
            <person name="Amoako-Attah I."/>
            <person name="Meinhardt L.W."/>
            <person name="Bailey B.A."/>
            <person name="Cohen S.P."/>
        </authorList>
    </citation>
    <scope>NUCLEOTIDE SEQUENCE [LARGE SCALE GENOMIC DNA]</scope>
    <source>
        <strain evidence="5 6">GH-12</strain>
    </source>
</reference>
<name>A0AAW0DIX9_9AGAR</name>
<dbReference type="SMART" id="SM00906">
    <property type="entry name" value="Fungal_trans"/>
    <property type="match status" value="1"/>
</dbReference>
<dbReference type="GO" id="GO:0005634">
    <property type="term" value="C:nucleus"/>
    <property type="evidence" value="ECO:0007669"/>
    <property type="project" value="UniProtKB-SubCell"/>
</dbReference>
<dbReference type="CDD" id="cd12148">
    <property type="entry name" value="fungal_TF_MHR"/>
    <property type="match status" value="1"/>
</dbReference>
<protein>
    <recommendedName>
        <fullName evidence="4">Xylanolytic transcriptional activator regulatory domain-containing protein</fullName>
    </recommendedName>
</protein>
<dbReference type="GO" id="GO:0006351">
    <property type="term" value="P:DNA-templated transcription"/>
    <property type="evidence" value="ECO:0007669"/>
    <property type="project" value="InterPro"/>
</dbReference>
<evidence type="ECO:0000259" key="4">
    <source>
        <dbReference type="SMART" id="SM00906"/>
    </source>
</evidence>
<keyword evidence="2" id="KW-0539">Nucleus</keyword>
<comment type="subcellular location">
    <subcellularLocation>
        <location evidence="1">Nucleus</location>
    </subcellularLocation>
</comment>
<dbReference type="GO" id="GO:0008270">
    <property type="term" value="F:zinc ion binding"/>
    <property type="evidence" value="ECO:0007669"/>
    <property type="project" value="InterPro"/>
</dbReference>
<dbReference type="PANTHER" id="PTHR31001:SF56">
    <property type="entry name" value="ZN(2)-C6 FUNGAL-TYPE DOMAIN-CONTAINING PROTEIN"/>
    <property type="match status" value="1"/>
</dbReference>
<evidence type="ECO:0000313" key="6">
    <source>
        <dbReference type="Proteomes" id="UP001383192"/>
    </source>
</evidence>
<dbReference type="InterPro" id="IPR007219">
    <property type="entry name" value="XnlR_reg_dom"/>
</dbReference>
<dbReference type="GO" id="GO:0003677">
    <property type="term" value="F:DNA binding"/>
    <property type="evidence" value="ECO:0007669"/>
    <property type="project" value="InterPro"/>
</dbReference>
<accession>A0AAW0DIX9</accession>